<gene>
    <name evidence="5" type="ORF">GIB67_006595</name>
</gene>
<proteinExistence type="inferred from homology"/>
<evidence type="ECO:0000256" key="4">
    <source>
        <dbReference type="SAM" id="Phobius"/>
    </source>
</evidence>
<protein>
    <submittedName>
        <fullName evidence="5">Uncharacterized protein</fullName>
    </submittedName>
</protein>
<keyword evidence="4" id="KW-0472">Membrane</keyword>
<name>A0A7J7LF26_9MAGN</name>
<keyword evidence="3" id="KW-0808">Transferase</keyword>
<dbReference type="PANTHER" id="PTHR43009:SF7">
    <property type="entry name" value="HOMOGENTISATE GERANYLGERANYLTRANSFERASE, CHLOROPLASTIC"/>
    <property type="match status" value="1"/>
</dbReference>
<comment type="subcellular location">
    <subcellularLocation>
        <location evidence="1">Plastid</location>
        <location evidence="1">Chloroplast membrane</location>
        <topology evidence="1">Multi-pass membrane protein</topology>
    </subcellularLocation>
</comment>
<feature type="transmembrane region" description="Helical" evidence="4">
    <location>
        <begin position="17"/>
        <end position="36"/>
    </location>
</feature>
<keyword evidence="6" id="KW-1185">Reference proteome</keyword>
<sequence>VTSAVAGAFLPSLLNKIVIVLGHSVIASLIFSRARSVDLSNTASVESFYMLLWMLLCAEYILIPFFR</sequence>
<comment type="caution">
    <text evidence="5">The sequence shown here is derived from an EMBL/GenBank/DDBJ whole genome shotgun (WGS) entry which is preliminary data.</text>
</comment>
<evidence type="ECO:0000256" key="2">
    <source>
        <dbReference type="ARBA" id="ARBA00005985"/>
    </source>
</evidence>
<dbReference type="AlphaFoldDB" id="A0A7J7LF26"/>
<keyword evidence="4" id="KW-1133">Transmembrane helix</keyword>
<accession>A0A7J7LF26</accession>
<organism evidence="5 6">
    <name type="scientific">Kingdonia uniflora</name>
    <dbReference type="NCBI Taxonomy" id="39325"/>
    <lineage>
        <taxon>Eukaryota</taxon>
        <taxon>Viridiplantae</taxon>
        <taxon>Streptophyta</taxon>
        <taxon>Embryophyta</taxon>
        <taxon>Tracheophyta</taxon>
        <taxon>Spermatophyta</taxon>
        <taxon>Magnoliopsida</taxon>
        <taxon>Ranunculales</taxon>
        <taxon>Circaeasteraceae</taxon>
        <taxon>Kingdonia</taxon>
    </lineage>
</organism>
<feature type="non-terminal residue" evidence="5">
    <location>
        <position position="1"/>
    </location>
</feature>
<comment type="similarity">
    <text evidence="2">Belongs to the UbiA prenyltransferase family.</text>
</comment>
<dbReference type="OrthoDB" id="1502398at2759"/>
<feature type="transmembrane region" description="Helical" evidence="4">
    <location>
        <begin position="48"/>
        <end position="66"/>
    </location>
</feature>
<dbReference type="Proteomes" id="UP000541444">
    <property type="component" value="Unassembled WGS sequence"/>
</dbReference>
<evidence type="ECO:0000313" key="6">
    <source>
        <dbReference type="Proteomes" id="UP000541444"/>
    </source>
</evidence>
<keyword evidence="4" id="KW-0812">Transmembrane</keyword>
<dbReference type="GO" id="GO:0016740">
    <property type="term" value="F:transferase activity"/>
    <property type="evidence" value="ECO:0007669"/>
    <property type="project" value="UniProtKB-KW"/>
</dbReference>
<evidence type="ECO:0000256" key="1">
    <source>
        <dbReference type="ARBA" id="ARBA00004508"/>
    </source>
</evidence>
<evidence type="ECO:0000313" key="5">
    <source>
        <dbReference type="EMBL" id="KAF6141150.1"/>
    </source>
</evidence>
<reference evidence="5 6" key="1">
    <citation type="journal article" date="2020" name="IScience">
        <title>Genome Sequencing of the Endangered Kingdonia uniflora (Circaeasteraceae, Ranunculales) Reveals Potential Mechanisms of Evolutionary Specialization.</title>
        <authorList>
            <person name="Sun Y."/>
            <person name="Deng T."/>
            <person name="Zhang A."/>
            <person name="Moore M.J."/>
            <person name="Landis J.B."/>
            <person name="Lin N."/>
            <person name="Zhang H."/>
            <person name="Zhang X."/>
            <person name="Huang J."/>
            <person name="Zhang X."/>
            <person name="Sun H."/>
            <person name="Wang H."/>
        </authorList>
    </citation>
    <scope>NUCLEOTIDE SEQUENCE [LARGE SCALE GENOMIC DNA]</scope>
    <source>
        <strain evidence="5">TB1705</strain>
        <tissue evidence="5">Leaf</tissue>
    </source>
</reference>
<evidence type="ECO:0000256" key="3">
    <source>
        <dbReference type="ARBA" id="ARBA00022679"/>
    </source>
</evidence>
<dbReference type="PANTHER" id="PTHR43009">
    <property type="entry name" value="HOMOGENTISATE SOLANESYLTRANSFERASE, CHLOROPLASTIC"/>
    <property type="match status" value="1"/>
</dbReference>
<dbReference type="EMBL" id="JACGCM010002332">
    <property type="protein sequence ID" value="KAF6141150.1"/>
    <property type="molecule type" value="Genomic_DNA"/>
</dbReference>